<dbReference type="PANTHER" id="PTHR39966:SF1">
    <property type="entry name" value="HEMERYTHRIN-LIKE DOMAIN-CONTAINING PROTEIN"/>
    <property type="match status" value="1"/>
</dbReference>
<protein>
    <submittedName>
        <fullName evidence="2">Hemerythrin domain-containing protein</fullName>
    </submittedName>
</protein>
<feature type="domain" description="Hemerythrin-like" evidence="1">
    <location>
        <begin position="6"/>
        <end position="137"/>
    </location>
</feature>
<dbReference type="Pfam" id="PF01814">
    <property type="entry name" value="Hemerythrin"/>
    <property type="match status" value="1"/>
</dbReference>
<evidence type="ECO:0000313" key="2">
    <source>
        <dbReference type="EMBL" id="MEO3690253.1"/>
    </source>
</evidence>
<reference evidence="2 3" key="1">
    <citation type="submission" date="2024-05" db="EMBL/GenBank/DDBJ databases">
        <title>Roseateles sp. DJS-2-20 16S ribosomal RNA gene Genome sequencing and assembly.</title>
        <authorList>
            <person name="Woo H."/>
        </authorList>
    </citation>
    <scope>NUCLEOTIDE SEQUENCE [LARGE SCALE GENOMIC DNA]</scope>
    <source>
        <strain evidence="2 3">DJS-2-20</strain>
    </source>
</reference>
<proteinExistence type="predicted"/>
<dbReference type="EMBL" id="JBDPZD010000001">
    <property type="protein sequence ID" value="MEO3690253.1"/>
    <property type="molecule type" value="Genomic_DNA"/>
</dbReference>
<dbReference type="Gene3D" id="1.20.120.520">
    <property type="entry name" value="nmb1532 protein domain like"/>
    <property type="match status" value="1"/>
</dbReference>
<comment type="caution">
    <text evidence="2">The sequence shown here is derived from an EMBL/GenBank/DDBJ whole genome shotgun (WGS) entry which is preliminary data.</text>
</comment>
<gene>
    <name evidence="2" type="ORF">ABDJ85_02175</name>
</gene>
<dbReference type="RefSeq" id="WP_347703085.1">
    <property type="nucleotide sequence ID" value="NZ_JBDPZD010000001.1"/>
</dbReference>
<accession>A0ABV0FZ98</accession>
<name>A0ABV0FZ98_9BURK</name>
<evidence type="ECO:0000259" key="1">
    <source>
        <dbReference type="Pfam" id="PF01814"/>
    </source>
</evidence>
<organism evidence="2 3">
    <name type="scientific">Roseateles paludis</name>
    <dbReference type="NCBI Taxonomy" id="3145238"/>
    <lineage>
        <taxon>Bacteria</taxon>
        <taxon>Pseudomonadati</taxon>
        <taxon>Pseudomonadota</taxon>
        <taxon>Betaproteobacteria</taxon>
        <taxon>Burkholderiales</taxon>
        <taxon>Sphaerotilaceae</taxon>
        <taxon>Roseateles</taxon>
    </lineage>
</organism>
<dbReference type="CDD" id="cd12108">
    <property type="entry name" value="Hr-like"/>
    <property type="match status" value="1"/>
</dbReference>
<dbReference type="PANTHER" id="PTHR39966">
    <property type="entry name" value="BLL2471 PROTEIN-RELATED"/>
    <property type="match status" value="1"/>
</dbReference>
<evidence type="ECO:0000313" key="3">
    <source>
        <dbReference type="Proteomes" id="UP001495147"/>
    </source>
</evidence>
<dbReference type="InterPro" id="IPR012312">
    <property type="entry name" value="Hemerythrin-like"/>
</dbReference>
<keyword evidence="3" id="KW-1185">Reference proteome</keyword>
<sequence>MLPLTLRIIRAEHGVLAAMLRTLPQVLSGRREPDFASLRAMLFYVDEFPERLHHPKESELLFPKLRARAPELRPVLDELDRDHAQGERTIRELQHSLLAWEQMGESRREKFQHQLNHFATRYLSHMRREEEDVLPAALKLLTDADWDDLDQAFAQNQDPLTGLSGPVEADSQYAGLRHRILSHLPAPLGWAPATSSGD</sequence>
<dbReference type="Proteomes" id="UP001495147">
    <property type="component" value="Unassembled WGS sequence"/>
</dbReference>